<dbReference type="Pfam" id="PF12831">
    <property type="entry name" value="FAD_oxidored"/>
    <property type="match status" value="1"/>
</dbReference>
<organism evidence="7 8">
    <name type="scientific">Streptomyces sanglieri</name>
    <dbReference type="NCBI Taxonomy" id="193460"/>
    <lineage>
        <taxon>Bacteria</taxon>
        <taxon>Bacillati</taxon>
        <taxon>Actinomycetota</taxon>
        <taxon>Actinomycetes</taxon>
        <taxon>Kitasatosporales</taxon>
        <taxon>Streptomycetaceae</taxon>
        <taxon>Streptomyces</taxon>
    </lineage>
</organism>
<evidence type="ECO:0000313" key="7">
    <source>
        <dbReference type="EMBL" id="MFD0626357.1"/>
    </source>
</evidence>
<dbReference type="SUPFAM" id="SSF51905">
    <property type="entry name" value="FAD/NAD(P)-binding domain"/>
    <property type="match status" value="1"/>
</dbReference>
<protein>
    <submittedName>
        <fullName evidence="7">FAD-dependent oxidoreductase</fullName>
    </submittedName>
</protein>
<evidence type="ECO:0000256" key="4">
    <source>
        <dbReference type="ARBA" id="ARBA00023004"/>
    </source>
</evidence>
<reference evidence="8" key="1">
    <citation type="journal article" date="2019" name="Int. J. Syst. Evol. Microbiol.">
        <title>The Global Catalogue of Microorganisms (GCM) 10K type strain sequencing project: providing services to taxonomists for standard genome sequencing and annotation.</title>
        <authorList>
            <consortium name="The Broad Institute Genomics Platform"/>
            <consortium name="The Broad Institute Genome Sequencing Center for Infectious Disease"/>
            <person name="Wu L."/>
            <person name="Ma J."/>
        </authorList>
    </citation>
    <scope>NUCLEOTIDE SEQUENCE [LARGE SCALE GENOMIC DNA]</scope>
    <source>
        <strain evidence="8">JCM 12607</strain>
    </source>
</reference>
<dbReference type="PANTHER" id="PTHR43498">
    <property type="entry name" value="FERREDOXIN:COB-COM HETERODISULFIDE REDUCTASE SUBUNIT A"/>
    <property type="match status" value="1"/>
</dbReference>
<evidence type="ECO:0000256" key="5">
    <source>
        <dbReference type="ARBA" id="ARBA00023014"/>
    </source>
</evidence>
<keyword evidence="8" id="KW-1185">Reference proteome</keyword>
<dbReference type="Gene3D" id="3.50.50.60">
    <property type="entry name" value="FAD/NAD(P)-binding domain"/>
    <property type="match status" value="1"/>
</dbReference>
<accession>A0ABW2WXT7</accession>
<feature type="compositionally biased region" description="Low complexity" evidence="6">
    <location>
        <begin position="226"/>
        <end position="243"/>
    </location>
</feature>
<keyword evidence="5" id="KW-0411">Iron-sulfur</keyword>
<dbReference type="EMBL" id="JBHTGL010000008">
    <property type="protein sequence ID" value="MFD0626357.1"/>
    <property type="molecule type" value="Genomic_DNA"/>
</dbReference>
<keyword evidence="4" id="KW-0408">Iron</keyword>
<feature type="region of interest" description="Disordered" evidence="6">
    <location>
        <begin position="209"/>
        <end position="297"/>
    </location>
</feature>
<keyword evidence="1" id="KW-0004">4Fe-4S</keyword>
<comment type="caution">
    <text evidence="7">The sequence shown here is derived from an EMBL/GenBank/DDBJ whole genome shotgun (WGS) entry which is preliminary data.</text>
</comment>
<dbReference type="Proteomes" id="UP001596915">
    <property type="component" value="Unassembled WGS sequence"/>
</dbReference>
<dbReference type="InterPro" id="IPR039650">
    <property type="entry name" value="HdrA-like"/>
</dbReference>
<evidence type="ECO:0000256" key="2">
    <source>
        <dbReference type="ARBA" id="ARBA00022723"/>
    </source>
</evidence>
<dbReference type="PANTHER" id="PTHR43498:SF1">
    <property type="entry name" value="COB--COM HETERODISULFIDE REDUCTASE IRON-SULFUR SUBUNIT A"/>
    <property type="match status" value="1"/>
</dbReference>
<keyword evidence="3" id="KW-0560">Oxidoreductase</keyword>
<feature type="compositionally biased region" description="Low complexity" evidence="6">
    <location>
        <begin position="273"/>
        <end position="289"/>
    </location>
</feature>
<sequence>MRMHEYDIVVIGGGPSGVPAAVQAARLGARTLLVEKNAGLGGTTTSANVAFPGLFHAWGEQVIAGIGWELVCRAVELGGEELPDFRHDERPHWQRQVRVNAPLYGALLLEEVHNSGVELRLHTMPAAARWTGELWELQLCGKDGLETVTARRLVDCTGDADVIGLAGLERRRNPARQPGTIDIRLSGYDVDALDHDELDRRHALAVESGNCSPRTSAPGAGRCCRSWRSGARTRSTSSGSRARPAGAVPPGSWRAGRRSCASTASCAPCRVLRTSGSTSAPRRSGSARASRSRPARP</sequence>
<evidence type="ECO:0000313" key="8">
    <source>
        <dbReference type="Proteomes" id="UP001596915"/>
    </source>
</evidence>
<evidence type="ECO:0000256" key="6">
    <source>
        <dbReference type="SAM" id="MobiDB-lite"/>
    </source>
</evidence>
<name>A0ABW2WXT7_9ACTN</name>
<proteinExistence type="predicted"/>
<evidence type="ECO:0000256" key="3">
    <source>
        <dbReference type="ARBA" id="ARBA00023002"/>
    </source>
</evidence>
<dbReference type="InterPro" id="IPR036188">
    <property type="entry name" value="FAD/NAD-bd_sf"/>
</dbReference>
<gene>
    <name evidence="7" type="ORF">ACFQ2K_30255</name>
</gene>
<keyword evidence="2" id="KW-0479">Metal-binding</keyword>
<evidence type="ECO:0000256" key="1">
    <source>
        <dbReference type="ARBA" id="ARBA00022485"/>
    </source>
</evidence>